<dbReference type="AlphaFoldDB" id="A0A2P6NTI4"/>
<feature type="compositionally biased region" description="Polar residues" evidence="2">
    <location>
        <begin position="268"/>
        <end position="280"/>
    </location>
</feature>
<dbReference type="STRING" id="1890364.A0A2P6NTI4"/>
<dbReference type="GO" id="GO:0036503">
    <property type="term" value="P:ERAD pathway"/>
    <property type="evidence" value="ECO:0007669"/>
    <property type="project" value="TreeGrafter"/>
</dbReference>
<protein>
    <submittedName>
        <fullName evidence="3">Uncharacterized protein</fullName>
    </submittedName>
</protein>
<feature type="region of interest" description="Disordered" evidence="2">
    <location>
        <begin position="263"/>
        <end position="294"/>
    </location>
</feature>
<dbReference type="PANTHER" id="PTHR11102:SF160">
    <property type="entry name" value="ERAD-ASSOCIATED E3 UBIQUITIN-PROTEIN LIGASE COMPONENT HRD3"/>
    <property type="match status" value="1"/>
</dbReference>
<accession>A0A2P6NTI4</accession>
<reference evidence="3 4" key="1">
    <citation type="journal article" date="2018" name="Genome Biol. Evol.">
        <title>Multiple Roots of Fruiting Body Formation in Amoebozoa.</title>
        <authorList>
            <person name="Hillmann F."/>
            <person name="Forbes G."/>
            <person name="Novohradska S."/>
            <person name="Ferling I."/>
            <person name="Riege K."/>
            <person name="Groth M."/>
            <person name="Westermann M."/>
            <person name="Marz M."/>
            <person name="Spaller T."/>
            <person name="Winckler T."/>
            <person name="Schaap P."/>
            <person name="Glockner G."/>
        </authorList>
    </citation>
    <scope>NUCLEOTIDE SEQUENCE [LARGE SCALE GENOMIC DNA]</scope>
    <source>
        <strain evidence="3 4">Jena</strain>
    </source>
</reference>
<dbReference type="SMART" id="SM00671">
    <property type="entry name" value="SEL1"/>
    <property type="match status" value="11"/>
</dbReference>
<dbReference type="GO" id="GO:0005789">
    <property type="term" value="C:endoplasmic reticulum membrane"/>
    <property type="evidence" value="ECO:0007669"/>
    <property type="project" value="TreeGrafter"/>
</dbReference>
<organism evidence="3 4">
    <name type="scientific">Planoprotostelium fungivorum</name>
    <dbReference type="NCBI Taxonomy" id="1890364"/>
    <lineage>
        <taxon>Eukaryota</taxon>
        <taxon>Amoebozoa</taxon>
        <taxon>Evosea</taxon>
        <taxon>Variosea</taxon>
        <taxon>Cavosteliida</taxon>
        <taxon>Cavosteliaceae</taxon>
        <taxon>Planoprotostelium</taxon>
    </lineage>
</organism>
<dbReference type="Gene3D" id="1.25.40.10">
    <property type="entry name" value="Tetratricopeptide repeat domain"/>
    <property type="match status" value="2"/>
</dbReference>
<evidence type="ECO:0000313" key="3">
    <source>
        <dbReference type="EMBL" id="PRP87285.1"/>
    </source>
</evidence>
<evidence type="ECO:0000313" key="4">
    <source>
        <dbReference type="Proteomes" id="UP000241769"/>
    </source>
</evidence>
<dbReference type="InParanoid" id="A0A2P6NTI4"/>
<dbReference type="Pfam" id="PF08238">
    <property type="entry name" value="Sel1"/>
    <property type="match status" value="11"/>
</dbReference>
<keyword evidence="4" id="KW-1185">Reference proteome</keyword>
<evidence type="ECO:0000256" key="1">
    <source>
        <dbReference type="ARBA" id="ARBA00038101"/>
    </source>
</evidence>
<dbReference type="InterPro" id="IPR006597">
    <property type="entry name" value="Sel1-like"/>
</dbReference>
<dbReference type="EMBL" id="MDYQ01000021">
    <property type="protein sequence ID" value="PRP87285.1"/>
    <property type="molecule type" value="Genomic_DNA"/>
</dbReference>
<evidence type="ECO:0000256" key="2">
    <source>
        <dbReference type="SAM" id="MobiDB-lite"/>
    </source>
</evidence>
<dbReference type="PANTHER" id="PTHR11102">
    <property type="entry name" value="SEL-1-LIKE PROTEIN"/>
    <property type="match status" value="1"/>
</dbReference>
<gene>
    <name evidence="3" type="ORF">PROFUN_01547</name>
</gene>
<proteinExistence type="inferred from homology"/>
<dbReference type="Proteomes" id="UP000241769">
    <property type="component" value="Unassembled WGS sequence"/>
</dbReference>
<comment type="caution">
    <text evidence="3">The sequence shown here is derived from an EMBL/GenBank/DDBJ whole genome shotgun (WGS) entry which is preliminary data.</text>
</comment>
<dbReference type="SUPFAM" id="SSF81901">
    <property type="entry name" value="HCP-like"/>
    <property type="match status" value="3"/>
</dbReference>
<dbReference type="InterPro" id="IPR050767">
    <property type="entry name" value="Sel1_AlgK"/>
</dbReference>
<name>A0A2P6NTI4_9EUKA</name>
<dbReference type="OrthoDB" id="26239at2759"/>
<comment type="similarity">
    <text evidence="1">Belongs to the sel-1 family.</text>
</comment>
<dbReference type="InterPro" id="IPR011990">
    <property type="entry name" value="TPR-like_helical_dom_sf"/>
</dbReference>
<sequence>MSAPVGLTKTRRMVILKPDQMLDALRRQTLSFSWEPNFTPCRRDVQRLVDTTPKETCVSSSLSQKCMSTTGYLLRRSTHSGELKFGIQDDNDCLRNCSSVSSGLLTSIFRISPGCASPIVKLMSLGVVRRWEENQMVPECADICPIVVNCLHPPSQGDNAPRDTIDCMICHERLNVLIMHSPGGLSLSSSHNGILMRPRGTASPLLRQTFTRSNLMLRDNNLVSTHEEIQDLRSSGSFVPRLSFSTFPNSPSIHVTRTPSENIALGETSPSMSSFNQSVSPKDVPTSPSPARPREVGCTEIVLKRLVSVCLLSSLVSKKIGYGEELVKRLAEAKEMVMLRKADLEDHLDNASVYSALDRLDKTLVRAEILLNKVRNTKLFQEIKYGKQIRTLLRDVITDSNNLGVNLTMAISKQAADMGKTQNITLNETQNVFDGARTEEEESFHLTLLGDRHFFGFGTLQSYEKAFQQYMTAASMNYAPAQNNLASMYEQGLAVETNYAEALHFYQKAAEQDYVEAINNLGRMHELGRGTAVNFETATQYYSEAISLGHFDAMNNLGYLYEKGKGVQQNYEEAAKYYASAVEGGHAVAKNNLGSLYFQGKGVIQSYETAVDLFLSSSREGNTSALNNLGICYEEGKGVLQDNLMATRYYMKATEKGNHNAMNNLGYQYLLQREYEKAGRLFRAASDSGNLDAMYNIGIMHERGLGDDKNIKLAFKWFQNAAEGKHARAMNKIAAYYFQGLVVLQDYAEAFHWYSLAAAENDTDAQNNMGIMYEEGIGVEQDLKAALKWYSICAEQNHSDGLYNLAMMSKEGRGVKQNLTKALQLFNQAYERGHAEAKLQVLELQAILNNQQQKTSRIRLDF</sequence>